<dbReference type="Proteomes" id="UP001241605">
    <property type="component" value="Chromosome"/>
</dbReference>
<dbReference type="EMBL" id="CP124616">
    <property type="protein sequence ID" value="WGW02473.1"/>
    <property type="molecule type" value="Genomic_DNA"/>
</dbReference>
<reference evidence="2 3" key="1">
    <citation type="submission" date="2023-05" db="EMBL/GenBank/DDBJ databases">
        <title>YMD87, complete Genome.</title>
        <authorList>
            <person name="Zhang J."/>
            <person name="Xu X."/>
        </authorList>
    </citation>
    <scope>NUCLEOTIDE SEQUENCE [LARGE SCALE GENOMIC DNA]</scope>
    <source>
        <strain evidence="2 3">YMD87</strain>
    </source>
</reference>
<evidence type="ECO:0000259" key="1">
    <source>
        <dbReference type="Pfam" id="PF09951"/>
    </source>
</evidence>
<dbReference type="PANTHER" id="PTHR38743:SF2">
    <property type="entry name" value="DUF2185 DOMAIN-CONTAINING PROTEIN"/>
    <property type="match status" value="1"/>
</dbReference>
<evidence type="ECO:0000313" key="3">
    <source>
        <dbReference type="Proteomes" id="UP001241605"/>
    </source>
</evidence>
<sequence>MFDDKRDGQDNRQGWRLVDPRPIHEACPYTFFLPAQHELAALQQGDLVKLMFEECTPDDDGGVERMWVRYERRDDHGLCHGVLDNQPFGFEGLSVGAPVTFRDFHVIALMQPRHPDPHGDAQEDAMFARCHVARSILSGQARIARIERHAPGEGGDHVETGWRLQAEGDAPLDTLQHVAIGAVLNLDDSILPYLDAPVGARFERDGDRFRPV</sequence>
<dbReference type="InterPro" id="IPR018689">
    <property type="entry name" value="Imm33_dom"/>
</dbReference>
<accession>A0ABY8QDF3</accession>
<dbReference type="RefSeq" id="WP_282299106.1">
    <property type="nucleotide sequence ID" value="NZ_CP124616.1"/>
</dbReference>
<proteinExistence type="predicted"/>
<evidence type="ECO:0000313" key="2">
    <source>
        <dbReference type="EMBL" id="WGW02473.1"/>
    </source>
</evidence>
<feature type="domain" description="Immunity protein Imm33" evidence="1">
    <location>
        <begin position="130"/>
        <end position="206"/>
    </location>
</feature>
<protein>
    <submittedName>
        <fullName evidence="2">DUF2185 domain-containing protein</fullName>
    </submittedName>
</protein>
<dbReference type="Pfam" id="PF09951">
    <property type="entry name" value="Imm33"/>
    <property type="match status" value="1"/>
</dbReference>
<name>A0ABY8QDF3_9RHOB</name>
<organism evidence="2 3">
    <name type="scientific">Tropicibacter oceani</name>
    <dbReference type="NCBI Taxonomy" id="3058420"/>
    <lineage>
        <taxon>Bacteria</taxon>
        <taxon>Pseudomonadati</taxon>
        <taxon>Pseudomonadota</taxon>
        <taxon>Alphaproteobacteria</taxon>
        <taxon>Rhodobacterales</taxon>
        <taxon>Roseobacteraceae</taxon>
        <taxon>Tropicibacter</taxon>
    </lineage>
</organism>
<gene>
    <name evidence="2" type="ORF">QF118_10995</name>
</gene>
<dbReference type="PANTHER" id="PTHR38743">
    <property type="entry name" value="SIMILAR TO GLYOXYLASE I FAMILY PROTEIN"/>
    <property type="match status" value="1"/>
</dbReference>
<keyword evidence="3" id="KW-1185">Reference proteome</keyword>